<protein>
    <submittedName>
        <fullName evidence="4">Acyl-CoA dehydrogenase family protein</fullName>
    </submittedName>
</protein>
<evidence type="ECO:0000313" key="5">
    <source>
        <dbReference type="Proteomes" id="UP000694257"/>
    </source>
</evidence>
<feature type="domain" description="Acyl-CoA dehydrogenase C-terminal" evidence="3">
    <location>
        <begin position="233"/>
        <end position="358"/>
    </location>
</feature>
<sequence length="380" mass="40066">MESSARILENLDSVLPHIAKRAGEAERARQLPDDLFAELTAAGCFRMLVPRSHGGADIGLPDALRVIERVARADGAAGWLVAVLSSAPLIFGLLPDASFDEIYAAGPDVIGAGALAPKGAAVEVADGWRVTGRWPFVSGCRYAEWFYLHCVVFEDGKPLLDTAQRPVMRMMVVPTAAAKVIDTWQSLGLRGTGSHDVRAAATQCPASYSCTVLGEAGVRRQDGLVINDQLGFVIGAVAVGIAAGALAEICELAAVKRPAFSAQGLAQSPVFQDRLGEAQMKLVAAQALLADQARVAVEPSPEPVDRLTLRATGATVTRLAASVVDTAYELAGGSSVFDSSPVQRRFRDIHSVTQHAVTGREFFRTLGAGLAGLEGDAVWR</sequence>
<gene>
    <name evidence="4" type="ORF">KV110_22865</name>
</gene>
<dbReference type="InterPro" id="IPR013107">
    <property type="entry name" value="Acyl-CoA_DH_C"/>
</dbReference>
<dbReference type="PANTHER" id="PTHR43884:SF25">
    <property type="entry name" value="ACYL-COA DEHYDROGENASE YDBM-RELATED"/>
    <property type="match status" value="1"/>
</dbReference>
<name>A0ABX8RHT1_NOCIO</name>
<keyword evidence="1" id="KW-0560">Oxidoreductase</keyword>
<dbReference type="InterPro" id="IPR013786">
    <property type="entry name" value="AcylCoA_DH/ox_N"/>
</dbReference>
<reference evidence="4 5" key="1">
    <citation type="submission" date="2021-07" db="EMBL/GenBank/DDBJ databases">
        <title>Whole Genome Sequence of Nocardia Iowensis.</title>
        <authorList>
            <person name="Lamm A."/>
            <person name="Collins-Fairclough A.M."/>
            <person name="Bunk B."/>
            <person name="Sproer C."/>
        </authorList>
    </citation>
    <scope>NUCLEOTIDE SEQUENCE [LARGE SCALE GENOMIC DNA]</scope>
    <source>
        <strain evidence="4 5">NRRL 5646</strain>
    </source>
</reference>
<dbReference type="Pfam" id="PF08028">
    <property type="entry name" value="Acyl-CoA_dh_2"/>
    <property type="match status" value="1"/>
</dbReference>
<dbReference type="PIRSF" id="PIRSF016578">
    <property type="entry name" value="HsaA"/>
    <property type="match status" value="1"/>
</dbReference>
<dbReference type="Proteomes" id="UP000694257">
    <property type="component" value="Chromosome"/>
</dbReference>
<accession>A0ABX8RHT1</accession>
<dbReference type="EMBL" id="CP078145">
    <property type="protein sequence ID" value="QXN88442.1"/>
    <property type="molecule type" value="Genomic_DNA"/>
</dbReference>
<evidence type="ECO:0000256" key="1">
    <source>
        <dbReference type="ARBA" id="ARBA00023002"/>
    </source>
</evidence>
<dbReference type="RefSeq" id="WP_218469325.1">
    <property type="nucleotide sequence ID" value="NZ_BAABJN010000008.1"/>
</dbReference>
<keyword evidence="5" id="KW-1185">Reference proteome</keyword>
<dbReference type="Pfam" id="PF02771">
    <property type="entry name" value="Acyl-CoA_dh_N"/>
    <property type="match status" value="1"/>
</dbReference>
<dbReference type="PANTHER" id="PTHR43884">
    <property type="entry name" value="ACYL-COA DEHYDROGENASE"/>
    <property type="match status" value="1"/>
</dbReference>
<organism evidence="4 5">
    <name type="scientific">Nocardia iowensis</name>
    <dbReference type="NCBI Taxonomy" id="204891"/>
    <lineage>
        <taxon>Bacteria</taxon>
        <taxon>Bacillati</taxon>
        <taxon>Actinomycetota</taxon>
        <taxon>Actinomycetes</taxon>
        <taxon>Mycobacteriales</taxon>
        <taxon>Nocardiaceae</taxon>
        <taxon>Nocardia</taxon>
    </lineage>
</organism>
<evidence type="ECO:0000313" key="4">
    <source>
        <dbReference type="EMBL" id="QXN88442.1"/>
    </source>
</evidence>
<evidence type="ECO:0000259" key="3">
    <source>
        <dbReference type="Pfam" id="PF08028"/>
    </source>
</evidence>
<feature type="domain" description="Acyl-CoA dehydrogenase/oxidase N-terminal" evidence="2">
    <location>
        <begin position="17"/>
        <end position="85"/>
    </location>
</feature>
<proteinExistence type="predicted"/>
<evidence type="ECO:0000259" key="2">
    <source>
        <dbReference type="Pfam" id="PF02771"/>
    </source>
</evidence>